<name>A0ABU0JGK3_9HYPH</name>
<accession>A0ABU0JGK3</accession>
<evidence type="ECO:0000313" key="4">
    <source>
        <dbReference type="Proteomes" id="UP001242480"/>
    </source>
</evidence>
<feature type="domain" description="Tlde1" evidence="2">
    <location>
        <begin position="321"/>
        <end position="425"/>
    </location>
</feature>
<protein>
    <recommendedName>
        <fullName evidence="2">Tlde1 domain-containing protein</fullName>
    </recommendedName>
</protein>
<dbReference type="EMBL" id="JAUSVX010000016">
    <property type="protein sequence ID" value="MDQ0473418.1"/>
    <property type="molecule type" value="Genomic_DNA"/>
</dbReference>
<dbReference type="RefSeq" id="WP_307281654.1">
    <property type="nucleotide sequence ID" value="NZ_JAUSVX010000016.1"/>
</dbReference>
<dbReference type="InterPro" id="IPR021225">
    <property type="entry name" value="Tlde1_dom"/>
</dbReference>
<keyword evidence="4" id="KW-1185">Reference proteome</keyword>
<feature type="region of interest" description="Disordered" evidence="1">
    <location>
        <begin position="272"/>
        <end position="294"/>
    </location>
</feature>
<comment type="caution">
    <text evidence="3">The sequence shown here is derived from an EMBL/GenBank/DDBJ whole genome shotgun (WGS) entry which is preliminary data.</text>
</comment>
<sequence>MRNPSFEFEGSAPRLRRRRAGFPFKTIALSAFGLTVLVGVAQQGERQMRILSNPDPVLPGAVSLRGPAPAWAPPLAIRPAVAASETRPELLLDGRASFQSAAVDLVRPGRYDALIDPAFGGGAAPRALAESAPLYADLRPSAPAPTVVAALAPPADQLRLTQDADAAPAEPVSPVLASLEPPDDDAVPLPVPRGEVVMDVPLPLPRPADAPAPPVLRQRPQIAAPAAPQPIAPQVRHRTRIANLKEPVAPAADNRSFFERFFGSPRPAGPALAYASTEDATPPTRGGSLFGPSLSRSAIASPGTAVYDISARTVYLPNGERLEAHSGLGSLRDDPGSVHVKMRGATPPHTYDLTEREALFHGVRALRLTPVGGTGAVHGRVGLLAHTYMLGPRGDSNGCVSFRDYNKFLQAYLRGEIKRLVVVSGG</sequence>
<reference evidence="3 4" key="1">
    <citation type="submission" date="2023-07" db="EMBL/GenBank/DDBJ databases">
        <title>Genomic Encyclopedia of Type Strains, Phase IV (KMG-IV): sequencing the most valuable type-strain genomes for metagenomic binning, comparative biology and taxonomic classification.</title>
        <authorList>
            <person name="Goeker M."/>
        </authorList>
    </citation>
    <scope>NUCLEOTIDE SEQUENCE [LARGE SCALE GENOMIC DNA]</scope>
    <source>
        <strain evidence="3 4">DSM 19619</strain>
    </source>
</reference>
<dbReference type="Proteomes" id="UP001242480">
    <property type="component" value="Unassembled WGS sequence"/>
</dbReference>
<evidence type="ECO:0000313" key="3">
    <source>
        <dbReference type="EMBL" id="MDQ0473418.1"/>
    </source>
</evidence>
<evidence type="ECO:0000256" key="1">
    <source>
        <dbReference type="SAM" id="MobiDB-lite"/>
    </source>
</evidence>
<proteinExistence type="predicted"/>
<dbReference type="Pfam" id="PF10908">
    <property type="entry name" value="Tlde1_dom"/>
    <property type="match status" value="1"/>
</dbReference>
<organism evidence="3 4">
    <name type="scientific">Labrys wisconsinensis</name>
    <dbReference type="NCBI Taxonomy" id="425677"/>
    <lineage>
        <taxon>Bacteria</taxon>
        <taxon>Pseudomonadati</taxon>
        <taxon>Pseudomonadota</taxon>
        <taxon>Alphaproteobacteria</taxon>
        <taxon>Hyphomicrobiales</taxon>
        <taxon>Xanthobacteraceae</taxon>
        <taxon>Labrys</taxon>
    </lineage>
</organism>
<evidence type="ECO:0000259" key="2">
    <source>
        <dbReference type="Pfam" id="PF10908"/>
    </source>
</evidence>
<gene>
    <name evidence="3" type="ORF">QO011_006454</name>
</gene>